<evidence type="ECO:0000313" key="2">
    <source>
        <dbReference type="Proteomes" id="UP000240728"/>
    </source>
</evidence>
<dbReference type="RefSeq" id="WP_045041971.1">
    <property type="nucleotide sequence ID" value="NZ_JZSP01000001.1"/>
</dbReference>
<name>A0AAX0YWP7_9GAMM</name>
<keyword evidence="2" id="KW-1185">Reference proteome</keyword>
<accession>A0AAX0YWP7</accession>
<organism evidence="1 2">
    <name type="scientific">Photobacterium kishitanii</name>
    <dbReference type="NCBI Taxonomy" id="318456"/>
    <lineage>
        <taxon>Bacteria</taxon>
        <taxon>Pseudomonadati</taxon>
        <taxon>Pseudomonadota</taxon>
        <taxon>Gammaproteobacteria</taxon>
        <taxon>Vibrionales</taxon>
        <taxon>Vibrionaceae</taxon>
        <taxon>Photobacterium</taxon>
    </lineage>
</organism>
<evidence type="ECO:0000313" key="1">
    <source>
        <dbReference type="EMBL" id="PSX45187.1"/>
    </source>
</evidence>
<dbReference type="Proteomes" id="UP000240728">
    <property type="component" value="Unassembled WGS sequence"/>
</dbReference>
<dbReference type="EMBL" id="PYOZ01000004">
    <property type="protein sequence ID" value="PSX45187.1"/>
    <property type="molecule type" value="Genomic_DNA"/>
</dbReference>
<gene>
    <name evidence="1" type="ORF">C0W53_08090</name>
</gene>
<comment type="caution">
    <text evidence="1">The sequence shown here is derived from an EMBL/GenBank/DDBJ whole genome shotgun (WGS) entry which is preliminary data.</text>
</comment>
<sequence>MSAYNIMYFDDANKIIKSETVFMNGLRGAKISSSSFAPFFTVKIELRDIVGKLLATKENNSWVNNAAIAL</sequence>
<reference evidence="1 2" key="1">
    <citation type="submission" date="2018-01" db="EMBL/GenBank/DDBJ databases">
        <title>Whole genome sequencing of Histamine producing bacteria.</title>
        <authorList>
            <person name="Butler K."/>
        </authorList>
    </citation>
    <scope>NUCLEOTIDE SEQUENCE [LARGE SCALE GENOMIC DNA]</scope>
    <source>
        <strain evidence="1 2">A1-4</strain>
    </source>
</reference>
<protein>
    <submittedName>
        <fullName evidence="1">Uncharacterized protein</fullName>
    </submittedName>
</protein>
<proteinExistence type="predicted"/>
<dbReference type="AlphaFoldDB" id="A0AAX0YWP7"/>